<protein>
    <submittedName>
        <fullName evidence="1">Uncharacterized protein</fullName>
    </submittedName>
</protein>
<keyword evidence="2" id="KW-1185">Reference proteome</keyword>
<dbReference type="Proteomes" id="UP001333818">
    <property type="component" value="Unassembled WGS sequence"/>
</dbReference>
<organism evidence="1 2">
    <name type="scientific">Tumidithrix elongata BACA0141</name>
    <dbReference type="NCBI Taxonomy" id="2716417"/>
    <lineage>
        <taxon>Bacteria</taxon>
        <taxon>Bacillati</taxon>
        <taxon>Cyanobacteriota</taxon>
        <taxon>Cyanophyceae</taxon>
        <taxon>Pseudanabaenales</taxon>
        <taxon>Pseudanabaenaceae</taxon>
        <taxon>Tumidithrix</taxon>
        <taxon>Tumidithrix elongata</taxon>
    </lineage>
</organism>
<name>A0AAW9Q793_9CYAN</name>
<dbReference type="EMBL" id="JAZBJZ010000080">
    <property type="protein sequence ID" value="MEE3718491.1"/>
    <property type="molecule type" value="Genomic_DNA"/>
</dbReference>
<dbReference type="RefSeq" id="WP_330484924.1">
    <property type="nucleotide sequence ID" value="NZ_JAZBJZ010000080.1"/>
</dbReference>
<gene>
    <name evidence="1" type="ORF">V2H45_17255</name>
</gene>
<evidence type="ECO:0000313" key="1">
    <source>
        <dbReference type="EMBL" id="MEE3718491.1"/>
    </source>
</evidence>
<comment type="caution">
    <text evidence="1">The sequence shown here is derived from an EMBL/GenBank/DDBJ whole genome shotgun (WGS) entry which is preliminary data.</text>
</comment>
<dbReference type="AlphaFoldDB" id="A0AAW9Q793"/>
<accession>A0AAW9Q793</accession>
<proteinExistence type="predicted"/>
<sequence length="158" mass="17931">MNFPSLTEQFTDSTFKTLGLQVWIAQYRGLTIPSETIFDNGAELQHEANLPIIEGQHLHVWTALMDKLALGNALAQKISDLVADVYRDCYQDNLITVEQYQAQVDEIHKAWASEVVISANQAWHLSHDGGKTWRNVKTFSTPHEDNARYRITFVSLGD</sequence>
<reference evidence="1" key="1">
    <citation type="submission" date="2024-01" db="EMBL/GenBank/DDBJ databases">
        <title>Bank of Algae and Cyanobacteria of the Azores (BACA) strain genomes.</title>
        <authorList>
            <person name="Luz R."/>
            <person name="Cordeiro R."/>
            <person name="Fonseca A."/>
            <person name="Goncalves V."/>
        </authorList>
    </citation>
    <scope>NUCLEOTIDE SEQUENCE</scope>
    <source>
        <strain evidence="1">BACA0141</strain>
    </source>
</reference>
<evidence type="ECO:0000313" key="2">
    <source>
        <dbReference type="Proteomes" id="UP001333818"/>
    </source>
</evidence>